<evidence type="ECO:0000259" key="1">
    <source>
        <dbReference type="Pfam" id="PF14749"/>
    </source>
</evidence>
<dbReference type="InterPro" id="IPR037069">
    <property type="entry name" value="AcylCoA_DH/ox_N_sf"/>
</dbReference>
<dbReference type="Pfam" id="PF14749">
    <property type="entry name" value="Acyl-CoA_ox_N"/>
    <property type="match status" value="1"/>
</dbReference>
<protein>
    <recommendedName>
        <fullName evidence="1">Acyl-coenzyme A oxidase N-terminal domain-containing protein</fullName>
    </recommendedName>
</protein>
<reference evidence="2" key="1">
    <citation type="journal article" date="2020" name="Stud. Mycol.">
        <title>101 Dothideomycetes genomes: a test case for predicting lifestyles and emergence of pathogens.</title>
        <authorList>
            <person name="Haridas S."/>
            <person name="Albert R."/>
            <person name="Binder M."/>
            <person name="Bloem J."/>
            <person name="Labutti K."/>
            <person name="Salamov A."/>
            <person name="Andreopoulos B."/>
            <person name="Baker S."/>
            <person name="Barry K."/>
            <person name="Bills G."/>
            <person name="Bluhm B."/>
            <person name="Cannon C."/>
            <person name="Castanera R."/>
            <person name="Culley D."/>
            <person name="Daum C."/>
            <person name="Ezra D."/>
            <person name="Gonzalez J."/>
            <person name="Henrissat B."/>
            <person name="Kuo A."/>
            <person name="Liang C."/>
            <person name="Lipzen A."/>
            <person name="Lutzoni F."/>
            <person name="Magnuson J."/>
            <person name="Mondo S."/>
            <person name="Nolan M."/>
            <person name="Ohm R."/>
            <person name="Pangilinan J."/>
            <person name="Park H.-J."/>
            <person name="Ramirez L."/>
            <person name="Alfaro M."/>
            <person name="Sun H."/>
            <person name="Tritt A."/>
            <person name="Yoshinaga Y."/>
            <person name="Zwiers L.-H."/>
            <person name="Turgeon B."/>
            <person name="Goodwin S."/>
            <person name="Spatafora J."/>
            <person name="Crous P."/>
            <person name="Grigoriev I."/>
        </authorList>
    </citation>
    <scope>NUCLEOTIDE SEQUENCE</scope>
    <source>
        <strain evidence="2">CBS 279.74</strain>
    </source>
</reference>
<sequence>MPDFTENLKPRYDGTVTLQVERNGSDIDVQELARHLLGRDGFLERQEKVLRVLSKERLFRKDQQMNLSRPERYHLGLARAKAAVRIMRREGWDQENYKMCEYLNDEIGPYHLRTFAQALGIIPPC</sequence>
<evidence type="ECO:0000313" key="3">
    <source>
        <dbReference type="Proteomes" id="UP000799428"/>
    </source>
</evidence>
<dbReference type="EMBL" id="MU005770">
    <property type="protein sequence ID" value="KAF2709391.1"/>
    <property type="molecule type" value="Genomic_DNA"/>
</dbReference>
<organism evidence="2 3">
    <name type="scientific">Pleomassaria siparia CBS 279.74</name>
    <dbReference type="NCBI Taxonomy" id="1314801"/>
    <lineage>
        <taxon>Eukaryota</taxon>
        <taxon>Fungi</taxon>
        <taxon>Dikarya</taxon>
        <taxon>Ascomycota</taxon>
        <taxon>Pezizomycotina</taxon>
        <taxon>Dothideomycetes</taxon>
        <taxon>Pleosporomycetidae</taxon>
        <taxon>Pleosporales</taxon>
        <taxon>Pleomassariaceae</taxon>
        <taxon>Pleomassaria</taxon>
    </lineage>
</organism>
<name>A0A6G1KAC5_9PLEO</name>
<gene>
    <name evidence="2" type="ORF">K504DRAFT_467358</name>
</gene>
<dbReference type="InterPro" id="IPR029320">
    <property type="entry name" value="Acyl-CoA_ox_N"/>
</dbReference>
<dbReference type="GO" id="GO:0016627">
    <property type="term" value="F:oxidoreductase activity, acting on the CH-CH group of donors"/>
    <property type="evidence" value="ECO:0007669"/>
    <property type="project" value="InterPro"/>
</dbReference>
<dbReference type="AlphaFoldDB" id="A0A6G1KAC5"/>
<dbReference type="Gene3D" id="1.10.540.10">
    <property type="entry name" value="Acyl-CoA dehydrogenase/oxidase, N-terminal domain"/>
    <property type="match status" value="1"/>
</dbReference>
<keyword evidence="3" id="KW-1185">Reference proteome</keyword>
<dbReference type="Proteomes" id="UP000799428">
    <property type="component" value="Unassembled WGS sequence"/>
</dbReference>
<evidence type="ECO:0000313" key="2">
    <source>
        <dbReference type="EMBL" id="KAF2709391.1"/>
    </source>
</evidence>
<proteinExistence type="predicted"/>
<dbReference type="GO" id="GO:0050660">
    <property type="term" value="F:flavin adenine dinucleotide binding"/>
    <property type="evidence" value="ECO:0007669"/>
    <property type="project" value="InterPro"/>
</dbReference>
<dbReference type="OrthoDB" id="538336at2759"/>
<feature type="domain" description="Acyl-coenzyme A oxidase N-terminal" evidence="1">
    <location>
        <begin position="28"/>
        <end position="112"/>
    </location>
</feature>
<accession>A0A6G1KAC5</accession>